<protein>
    <submittedName>
        <fullName evidence="2">Phospholipase/lecithinase/hemolysin-like protein</fullName>
    </submittedName>
</protein>
<dbReference type="Proteomes" id="UP000054911">
    <property type="component" value="Unassembled WGS sequence"/>
</dbReference>
<dbReference type="InterPro" id="IPR051058">
    <property type="entry name" value="GDSL_Est/Lipase"/>
</dbReference>
<keyword evidence="3" id="KW-1185">Reference proteome</keyword>
<organism evidence="2 3">
    <name type="scientific">Caballeronia pedi</name>
    <dbReference type="NCBI Taxonomy" id="1777141"/>
    <lineage>
        <taxon>Bacteria</taxon>
        <taxon>Pseudomonadati</taxon>
        <taxon>Pseudomonadota</taxon>
        <taxon>Betaproteobacteria</taxon>
        <taxon>Burkholderiales</taxon>
        <taxon>Burkholderiaceae</taxon>
        <taxon>Caballeronia</taxon>
    </lineage>
</organism>
<reference evidence="2" key="1">
    <citation type="submission" date="2016-01" db="EMBL/GenBank/DDBJ databases">
        <authorList>
            <person name="Peeters C."/>
        </authorList>
    </citation>
    <scope>NUCLEOTIDE SEQUENCE [LARGE SCALE GENOMIC DNA]</scope>
    <source>
        <strain evidence="2">LMG 29323</strain>
    </source>
</reference>
<proteinExistence type="predicted"/>
<dbReference type="InterPro" id="IPR036514">
    <property type="entry name" value="SGNH_hydro_sf"/>
</dbReference>
<gene>
    <name evidence="2" type="ORF">AWB80_00776</name>
</gene>
<dbReference type="PANTHER" id="PTHR45648:SF22">
    <property type="entry name" value="GDSL LIPASE_ACYLHYDROLASE FAMILY PROTEIN (AFU_ORTHOLOGUE AFUA_4G14700)"/>
    <property type="match status" value="1"/>
</dbReference>
<dbReference type="AlphaFoldDB" id="A0A157ZGE0"/>
<dbReference type="GO" id="GO:0016788">
    <property type="term" value="F:hydrolase activity, acting on ester bonds"/>
    <property type="evidence" value="ECO:0007669"/>
    <property type="project" value="InterPro"/>
</dbReference>
<dbReference type="InterPro" id="IPR001087">
    <property type="entry name" value="GDSL"/>
</dbReference>
<dbReference type="Gene3D" id="3.40.50.1110">
    <property type="entry name" value="SGNH hydrolase"/>
    <property type="match status" value="1"/>
</dbReference>
<accession>A0A157ZGE0</accession>
<dbReference type="EMBL" id="FCOE02000002">
    <property type="protein sequence ID" value="SAK44580.1"/>
    <property type="molecule type" value="Genomic_DNA"/>
</dbReference>
<dbReference type="PANTHER" id="PTHR45648">
    <property type="entry name" value="GDSL LIPASE/ACYLHYDROLASE FAMILY PROTEIN (AFU_ORTHOLOGUE AFUA_4G14700)"/>
    <property type="match status" value="1"/>
</dbReference>
<sequence length="345" mass="35436">MGHIAMTTGIRRAISAMLIALLTACGGGSDSGGSDSGGSSTTGPAGGVHLQVVSFGDSLSDVGTYAPIAKAVGGGRFTTNPGQVWTQNVAQYYGDTLTAAFTIDLGHELKPQGGLGYAQGGSTVATPADQSQFLTDVIGDVEMPVNQQIASYLSAHGSFNSGQLVLVWAGANDVLRAGSPPAANTTVQNAATTLAQLVAQIVQNGASHVVVVNVANIGLSPDGIKSTDGGANFTQLSQLFNATLNGALQTNGLQGKVILIDSYTWTTQTIANYRANGFTVSNTAQACDPSKTPRDTSLLCSPTTYSAPDADQTYMFADDLHPTTRMHALFAQYVEQQIAASGVGR</sequence>
<keyword evidence="1" id="KW-0378">Hydrolase</keyword>
<dbReference type="SUPFAM" id="SSF52266">
    <property type="entry name" value="SGNH hydrolase"/>
    <property type="match status" value="1"/>
</dbReference>
<evidence type="ECO:0000256" key="1">
    <source>
        <dbReference type="ARBA" id="ARBA00022801"/>
    </source>
</evidence>
<name>A0A157ZGE0_9BURK</name>
<dbReference type="CDD" id="cd01847">
    <property type="entry name" value="Triacylglycerol_lipase_like"/>
    <property type="match status" value="1"/>
</dbReference>
<comment type="caution">
    <text evidence="2">The sequence shown here is derived from an EMBL/GenBank/DDBJ whole genome shotgun (WGS) entry which is preliminary data.</text>
</comment>
<dbReference type="Pfam" id="PF00657">
    <property type="entry name" value="Lipase_GDSL"/>
    <property type="match status" value="1"/>
</dbReference>
<evidence type="ECO:0000313" key="2">
    <source>
        <dbReference type="EMBL" id="SAK44580.1"/>
    </source>
</evidence>
<dbReference type="RefSeq" id="WP_061173313.1">
    <property type="nucleotide sequence ID" value="NZ_FCOE02000002.1"/>
</dbReference>
<dbReference type="STRING" id="1777141.AWB80_00776"/>
<dbReference type="OrthoDB" id="5292073at2"/>
<evidence type="ECO:0000313" key="3">
    <source>
        <dbReference type="Proteomes" id="UP000054911"/>
    </source>
</evidence>